<dbReference type="WBParaSite" id="nRc.2.0.1.t00654-RA">
    <property type="protein sequence ID" value="nRc.2.0.1.t00654-RA"/>
    <property type="gene ID" value="nRc.2.0.1.g00654"/>
</dbReference>
<proteinExistence type="predicted"/>
<keyword evidence="1" id="KW-1185">Reference proteome</keyword>
<evidence type="ECO:0000313" key="2">
    <source>
        <dbReference type="WBParaSite" id="nRc.2.0.1.t00654-RA"/>
    </source>
</evidence>
<sequence>MHKRRPNKKKNDDDDVELKWSVVILTDDLPWFLFISMKLLFMSARVENFLRLLKSSLSSESSPFQIEQIFLVAAIIPRYMDYDNSAPGETIAEENSRLVLENWKNLLDKIDRMFGHERK</sequence>
<evidence type="ECO:0000313" key="1">
    <source>
        <dbReference type="Proteomes" id="UP000887565"/>
    </source>
</evidence>
<name>A0A915HGV0_ROMCU</name>
<reference evidence="2" key="1">
    <citation type="submission" date="2022-11" db="UniProtKB">
        <authorList>
            <consortium name="WormBaseParasite"/>
        </authorList>
    </citation>
    <scope>IDENTIFICATION</scope>
</reference>
<protein>
    <submittedName>
        <fullName evidence="2">Uncharacterized protein</fullName>
    </submittedName>
</protein>
<dbReference type="AlphaFoldDB" id="A0A915HGV0"/>
<dbReference type="Proteomes" id="UP000887565">
    <property type="component" value="Unplaced"/>
</dbReference>
<organism evidence="1 2">
    <name type="scientific">Romanomermis culicivorax</name>
    <name type="common">Nematode worm</name>
    <dbReference type="NCBI Taxonomy" id="13658"/>
    <lineage>
        <taxon>Eukaryota</taxon>
        <taxon>Metazoa</taxon>
        <taxon>Ecdysozoa</taxon>
        <taxon>Nematoda</taxon>
        <taxon>Enoplea</taxon>
        <taxon>Dorylaimia</taxon>
        <taxon>Mermithida</taxon>
        <taxon>Mermithoidea</taxon>
        <taxon>Mermithidae</taxon>
        <taxon>Romanomermis</taxon>
    </lineage>
</organism>
<accession>A0A915HGV0</accession>